<name>A0A8X8WCS3_SALSN</name>
<dbReference type="AlphaFoldDB" id="A0A8X8WCS3"/>
<evidence type="ECO:0000313" key="1">
    <source>
        <dbReference type="EMBL" id="KAG6392271.1"/>
    </source>
</evidence>
<dbReference type="PANTHER" id="PTHR27006">
    <property type="entry name" value="PROMASTIGOTE SURFACE ANTIGEN PROTEIN PSA"/>
    <property type="match status" value="1"/>
</dbReference>
<comment type="caution">
    <text evidence="1">The sequence shown here is derived from an EMBL/GenBank/DDBJ whole genome shotgun (WGS) entry which is preliminary data.</text>
</comment>
<reference evidence="1" key="1">
    <citation type="submission" date="2018-01" db="EMBL/GenBank/DDBJ databases">
        <authorList>
            <person name="Mao J.F."/>
        </authorList>
    </citation>
    <scope>NUCLEOTIDE SEQUENCE</scope>
    <source>
        <strain evidence="1">Huo1</strain>
        <tissue evidence="1">Leaf</tissue>
    </source>
</reference>
<proteinExistence type="predicted"/>
<gene>
    <name evidence="1" type="ORF">SASPL_146485</name>
</gene>
<organism evidence="1">
    <name type="scientific">Salvia splendens</name>
    <name type="common">Scarlet sage</name>
    <dbReference type="NCBI Taxonomy" id="180675"/>
    <lineage>
        <taxon>Eukaryota</taxon>
        <taxon>Viridiplantae</taxon>
        <taxon>Streptophyta</taxon>
        <taxon>Embryophyta</taxon>
        <taxon>Tracheophyta</taxon>
        <taxon>Spermatophyta</taxon>
        <taxon>Magnoliopsida</taxon>
        <taxon>eudicotyledons</taxon>
        <taxon>Gunneridae</taxon>
        <taxon>Pentapetalae</taxon>
        <taxon>asterids</taxon>
        <taxon>lamiids</taxon>
        <taxon>Lamiales</taxon>
        <taxon>Lamiaceae</taxon>
        <taxon>Nepetoideae</taxon>
        <taxon>Mentheae</taxon>
        <taxon>Salviinae</taxon>
        <taxon>Salvia</taxon>
        <taxon>Salvia subgen. Calosphace</taxon>
        <taxon>core Calosphace</taxon>
    </lineage>
</organism>
<dbReference type="Gene3D" id="1.10.510.10">
    <property type="entry name" value="Transferase(Phosphotransferase) domain 1"/>
    <property type="match status" value="1"/>
</dbReference>
<accession>A0A8X8WCS3</accession>
<dbReference type="PANTHER" id="PTHR27006:SF606">
    <property type="entry name" value="INTERLEUKIN-1 RECEPTOR-ASSOCIATED KINASE 4"/>
    <property type="match status" value="1"/>
</dbReference>
<evidence type="ECO:0000313" key="2">
    <source>
        <dbReference type="Proteomes" id="UP000298416"/>
    </source>
</evidence>
<dbReference type="EMBL" id="PNBA02000018">
    <property type="protein sequence ID" value="KAG6392271.1"/>
    <property type="molecule type" value="Genomic_DNA"/>
</dbReference>
<sequence>MWSEGTGLSFVEESIASRETEEEMVRCIQIGLLCIQQHPMDRPSIEILLSMLSRDIVELPVPNQPVFSENAPTEKIFCVRPWDQPTKMCYPIMNSPLVWLVDDESISRLSLYYPLYTVLFS</sequence>
<keyword evidence="2" id="KW-1185">Reference proteome</keyword>
<reference evidence="1" key="2">
    <citation type="submission" date="2020-08" db="EMBL/GenBank/DDBJ databases">
        <title>Plant Genome Project.</title>
        <authorList>
            <person name="Zhang R.-G."/>
        </authorList>
    </citation>
    <scope>NUCLEOTIDE SEQUENCE</scope>
    <source>
        <strain evidence="1">Huo1</strain>
        <tissue evidence="1">Leaf</tissue>
    </source>
</reference>
<protein>
    <submittedName>
        <fullName evidence="1">Uncharacterized protein</fullName>
    </submittedName>
</protein>
<dbReference type="Proteomes" id="UP000298416">
    <property type="component" value="Unassembled WGS sequence"/>
</dbReference>